<evidence type="ECO:0000313" key="2">
    <source>
        <dbReference type="EMBL" id="RDL43563.1"/>
    </source>
</evidence>
<dbReference type="InterPro" id="IPR041698">
    <property type="entry name" value="Methyltransf_25"/>
</dbReference>
<dbReference type="GO" id="GO:0032259">
    <property type="term" value="P:methylation"/>
    <property type="evidence" value="ECO:0007669"/>
    <property type="project" value="UniProtKB-KW"/>
</dbReference>
<dbReference type="Gene3D" id="2.20.130.10">
    <property type="entry name" value="CAC2371-like domains"/>
    <property type="match status" value="1"/>
</dbReference>
<organism evidence="2 3">
    <name type="scientific">Marinomonas piezotolerans</name>
    <dbReference type="NCBI Taxonomy" id="2213058"/>
    <lineage>
        <taxon>Bacteria</taxon>
        <taxon>Pseudomonadati</taxon>
        <taxon>Pseudomonadota</taxon>
        <taxon>Gammaproteobacteria</taxon>
        <taxon>Oceanospirillales</taxon>
        <taxon>Oceanospirillaceae</taxon>
        <taxon>Marinomonas</taxon>
    </lineage>
</organism>
<dbReference type="Proteomes" id="UP000254326">
    <property type="component" value="Unassembled WGS sequence"/>
</dbReference>
<dbReference type="EMBL" id="QKRA01000007">
    <property type="protein sequence ID" value="RDL43563.1"/>
    <property type="molecule type" value="Genomic_DNA"/>
</dbReference>
<evidence type="ECO:0000259" key="1">
    <source>
        <dbReference type="Pfam" id="PF13649"/>
    </source>
</evidence>
<dbReference type="RefSeq" id="WP_115468890.1">
    <property type="nucleotide sequence ID" value="NZ_QKRA01000007.1"/>
</dbReference>
<gene>
    <name evidence="2" type="ORF">DN730_14620</name>
</gene>
<evidence type="ECO:0000313" key="3">
    <source>
        <dbReference type="Proteomes" id="UP000254326"/>
    </source>
</evidence>
<sequence length="247" mass="28057">MSENALYTDLSIYYDLMCVDINYQAQSDCVRRIHQIFGNQGTRYLDIACGTGPHIQHFLNYGYQSQGIDLNQPMLDQAKVRCPEASFTLQNMCTFEIDQPVDLITCFLYSIHYSGDIEPLKNCIAAVAQALQKGGVFCFNAVDKRLIDNTLSTAHFTYHSGSRFDFRSGWHYEGSGSTQTLQLSIQKTTGEQIEYWQDQHPMVAISFAELTTLLEPAFDVTILEHDYDSLQPWNEISGNALFVCVKR</sequence>
<accession>A0A370U732</accession>
<dbReference type="GO" id="GO:0008168">
    <property type="term" value="F:methyltransferase activity"/>
    <property type="evidence" value="ECO:0007669"/>
    <property type="project" value="UniProtKB-KW"/>
</dbReference>
<dbReference type="SUPFAM" id="SSF53335">
    <property type="entry name" value="S-adenosyl-L-methionine-dependent methyltransferases"/>
    <property type="match status" value="1"/>
</dbReference>
<dbReference type="OrthoDB" id="5800887at2"/>
<keyword evidence="3" id="KW-1185">Reference proteome</keyword>
<feature type="domain" description="Methyltransferase" evidence="1">
    <location>
        <begin position="45"/>
        <end position="135"/>
    </location>
</feature>
<name>A0A370U732_9GAMM</name>
<reference evidence="2 3" key="1">
    <citation type="submission" date="2018-06" db="EMBL/GenBank/DDBJ databases">
        <title>Marinomonas sp. YLB-05 draft genome sequence.</title>
        <authorList>
            <person name="Yu L."/>
            <person name="Tang X."/>
        </authorList>
    </citation>
    <scope>NUCLEOTIDE SEQUENCE [LARGE SCALE GENOMIC DNA]</scope>
    <source>
        <strain evidence="2 3">YLB-05</strain>
    </source>
</reference>
<comment type="caution">
    <text evidence="2">The sequence shown here is derived from an EMBL/GenBank/DDBJ whole genome shotgun (WGS) entry which is preliminary data.</text>
</comment>
<dbReference type="CDD" id="cd02440">
    <property type="entry name" value="AdoMet_MTases"/>
    <property type="match status" value="1"/>
</dbReference>
<keyword evidence="2" id="KW-0489">Methyltransferase</keyword>
<dbReference type="AlphaFoldDB" id="A0A370U732"/>
<proteinExistence type="predicted"/>
<protein>
    <submittedName>
        <fullName evidence="2">SAM-dependent methyltransferase</fullName>
    </submittedName>
</protein>
<dbReference type="InterPro" id="IPR029063">
    <property type="entry name" value="SAM-dependent_MTases_sf"/>
</dbReference>
<dbReference type="Gene3D" id="3.40.50.150">
    <property type="entry name" value="Vaccinia Virus protein VP39"/>
    <property type="match status" value="1"/>
</dbReference>
<dbReference type="Pfam" id="PF13649">
    <property type="entry name" value="Methyltransf_25"/>
    <property type="match status" value="1"/>
</dbReference>
<keyword evidence="2" id="KW-0808">Transferase</keyword>